<dbReference type="InterPro" id="IPR011047">
    <property type="entry name" value="Quinoprotein_ADH-like_sf"/>
</dbReference>
<evidence type="ECO:0000256" key="8">
    <source>
        <dbReference type="ARBA" id="ARBA00023016"/>
    </source>
</evidence>
<dbReference type="SUPFAM" id="SSF50998">
    <property type="entry name" value="Quinoprotein alcohol dehydrogenase-like"/>
    <property type="match status" value="1"/>
</dbReference>
<dbReference type="SMART" id="SM00564">
    <property type="entry name" value="PQQ"/>
    <property type="match status" value="1"/>
</dbReference>
<evidence type="ECO:0000256" key="12">
    <source>
        <dbReference type="ARBA" id="ARBA00041500"/>
    </source>
</evidence>
<keyword evidence="8" id="KW-0346">Stress response</keyword>
<dbReference type="InterPro" id="IPR017441">
    <property type="entry name" value="Protein_kinase_ATP_BS"/>
</dbReference>
<feature type="domain" description="Protein kinase" evidence="15">
    <location>
        <begin position="422"/>
        <end position="775"/>
    </location>
</feature>
<dbReference type="Proteomes" id="UP001152747">
    <property type="component" value="Unassembled WGS sequence"/>
</dbReference>
<evidence type="ECO:0000256" key="11">
    <source>
        <dbReference type="ARBA" id="ARBA00037982"/>
    </source>
</evidence>
<evidence type="ECO:0000256" key="9">
    <source>
        <dbReference type="ARBA" id="ARBA00023180"/>
    </source>
</evidence>
<dbReference type="OrthoDB" id="5864419at2759"/>
<dbReference type="InterPro" id="IPR011009">
    <property type="entry name" value="Kinase-like_dom_sf"/>
</dbReference>
<dbReference type="InterPro" id="IPR008271">
    <property type="entry name" value="Ser/Thr_kinase_AS"/>
</dbReference>
<evidence type="ECO:0000313" key="16">
    <source>
        <dbReference type="EMBL" id="CAI5440054.1"/>
    </source>
</evidence>
<dbReference type="EMBL" id="CANHGI010000001">
    <property type="protein sequence ID" value="CAI5440054.1"/>
    <property type="molecule type" value="Genomic_DNA"/>
</dbReference>
<comment type="subcellular location">
    <subcellularLocation>
        <location evidence="1">Endoplasmic reticulum membrane</location>
        <topology evidence="1">Single-pass type I membrane protein</topology>
    </subcellularLocation>
</comment>
<evidence type="ECO:0000313" key="17">
    <source>
        <dbReference type="Proteomes" id="UP001152747"/>
    </source>
</evidence>
<dbReference type="GO" id="GO:0006986">
    <property type="term" value="P:response to unfolded protein"/>
    <property type="evidence" value="ECO:0007669"/>
    <property type="project" value="UniProtKB-KW"/>
</dbReference>
<organism evidence="16 17">
    <name type="scientific">Caenorhabditis angaria</name>
    <dbReference type="NCBI Taxonomy" id="860376"/>
    <lineage>
        <taxon>Eukaryota</taxon>
        <taxon>Metazoa</taxon>
        <taxon>Ecdysozoa</taxon>
        <taxon>Nematoda</taxon>
        <taxon>Chromadorea</taxon>
        <taxon>Rhabditida</taxon>
        <taxon>Rhabditina</taxon>
        <taxon>Rhabditomorpha</taxon>
        <taxon>Rhabditoidea</taxon>
        <taxon>Rhabditidae</taxon>
        <taxon>Peloderinae</taxon>
        <taxon>Caenorhabditis</taxon>
    </lineage>
</organism>
<dbReference type="Gene3D" id="1.10.510.10">
    <property type="entry name" value="Transferase(Phosphotransferase) domain 1"/>
    <property type="match status" value="1"/>
</dbReference>
<evidence type="ECO:0000256" key="5">
    <source>
        <dbReference type="ARBA" id="ARBA00022824"/>
    </source>
</evidence>
<proteinExistence type="inferred from homology"/>
<evidence type="ECO:0000259" key="15">
    <source>
        <dbReference type="PROSITE" id="PS50011"/>
    </source>
</evidence>
<gene>
    <name evidence="16" type="ORF">CAMP_LOCUS2691</name>
</gene>
<dbReference type="PROSITE" id="PS00108">
    <property type="entry name" value="PROTEIN_KINASE_ST"/>
    <property type="match status" value="1"/>
</dbReference>
<dbReference type="PANTHER" id="PTHR11042">
    <property type="entry name" value="EUKARYOTIC TRANSLATION INITIATION FACTOR 2-ALPHA KINASE EIF2-ALPHA KINASE -RELATED"/>
    <property type="match status" value="1"/>
</dbReference>
<protein>
    <recommendedName>
        <fullName evidence="12">PRKR-like endoplasmic reticulum kinase</fullName>
    </recommendedName>
</protein>
<dbReference type="InterPro" id="IPR000719">
    <property type="entry name" value="Prot_kinase_dom"/>
</dbReference>
<keyword evidence="3 13" id="KW-0547">Nucleotide-binding</keyword>
<dbReference type="InterPro" id="IPR050339">
    <property type="entry name" value="CC_SR_Kinase"/>
</dbReference>
<dbReference type="AlphaFoldDB" id="A0A9P1I7E1"/>
<keyword evidence="5" id="KW-0256">Endoplasmic reticulum</keyword>
<evidence type="ECO:0000256" key="3">
    <source>
        <dbReference type="ARBA" id="ARBA00022741"/>
    </source>
</evidence>
<evidence type="ECO:0000256" key="4">
    <source>
        <dbReference type="ARBA" id="ARBA00022777"/>
    </source>
</evidence>
<dbReference type="InterPro" id="IPR015943">
    <property type="entry name" value="WD40/YVTN_repeat-like_dom_sf"/>
</dbReference>
<name>A0A9P1I7E1_9PELO</name>
<feature type="region of interest" description="Disordered" evidence="14">
    <location>
        <begin position="554"/>
        <end position="573"/>
    </location>
</feature>
<comment type="caution">
    <text evidence="16">The sequence shown here is derived from an EMBL/GenBank/DDBJ whole genome shotgun (WGS) entry which is preliminary data.</text>
</comment>
<dbReference type="PROSITE" id="PS50011">
    <property type="entry name" value="PROTEIN_KINASE_DOM"/>
    <property type="match status" value="1"/>
</dbReference>
<comment type="similarity">
    <text evidence="11">Belongs to the protein kinase superfamily. Ser/Thr protein kinase family. GCN2 subfamily.</text>
</comment>
<evidence type="ECO:0000256" key="2">
    <source>
        <dbReference type="ARBA" id="ARBA00022679"/>
    </source>
</evidence>
<dbReference type="GO" id="GO:0034976">
    <property type="term" value="P:response to endoplasmic reticulum stress"/>
    <property type="evidence" value="ECO:0007669"/>
    <property type="project" value="UniProtKB-ARBA"/>
</dbReference>
<dbReference type="PANTHER" id="PTHR11042:SF91">
    <property type="entry name" value="EUKARYOTIC TRANSLATION INITIATION FACTOR 2-ALPHA KINASE"/>
    <property type="match status" value="1"/>
</dbReference>
<keyword evidence="10" id="KW-0834">Unfolded protein response</keyword>
<keyword evidence="2" id="KW-0808">Transferase</keyword>
<evidence type="ECO:0000256" key="10">
    <source>
        <dbReference type="ARBA" id="ARBA00023230"/>
    </source>
</evidence>
<feature type="binding site" evidence="13">
    <location>
        <position position="451"/>
    </location>
    <ligand>
        <name>ATP</name>
        <dbReference type="ChEBI" id="CHEBI:30616"/>
    </ligand>
</feature>
<keyword evidence="6 13" id="KW-0067">ATP-binding</keyword>
<dbReference type="GO" id="GO:0004694">
    <property type="term" value="F:eukaryotic translation initiation factor 2alpha kinase activity"/>
    <property type="evidence" value="ECO:0007669"/>
    <property type="project" value="TreeGrafter"/>
</dbReference>
<keyword evidence="7" id="KW-0810">Translation regulation</keyword>
<evidence type="ECO:0000256" key="14">
    <source>
        <dbReference type="SAM" id="MobiDB-lite"/>
    </source>
</evidence>
<dbReference type="SUPFAM" id="SSF56112">
    <property type="entry name" value="Protein kinase-like (PK-like)"/>
    <property type="match status" value="1"/>
</dbReference>
<dbReference type="InterPro" id="IPR018391">
    <property type="entry name" value="PQQ_b-propeller_rpt"/>
</dbReference>
<evidence type="ECO:0000256" key="6">
    <source>
        <dbReference type="ARBA" id="ARBA00022840"/>
    </source>
</evidence>
<keyword evidence="17" id="KW-1185">Reference proteome</keyword>
<dbReference type="Gene3D" id="2.130.10.10">
    <property type="entry name" value="YVTN repeat-like/Quinoprotein amine dehydrogenase"/>
    <property type="match status" value="1"/>
</dbReference>
<dbReference type="PROSITE" id="PS00107">
    <property type="entry name" value="PROTEIN_KINASE_ATP"/>
    <property type="match status" value="1"/>
</dbReference>
<dbReference type="Pfam" id="PF00069">
    <property type="entry name" value="Pkinase"/>
    <property type="match status" value="2"/>
</dbReference>
<dbReference type="GO" id="GO:0005634">
    <property type="term" value="C:nucleus"/>
    <property type="evidence" value="ECO:0007669"/>
    <property type="project" value="TreeGrafter"/>
</dbReference>
<evidence type="ECO:0000256" key="1">
    <source>
        <dbReference type="ARBA" id="ARBA00004115"/>
    </source>
</evidence>
<dbReference type="GO" id="GO:0005524">
    <property type="term" value="F:ATP binding"/>
    <property type="evidence" value="ECO:0007669"/>
    <property type="project" value="UniProtKB-UniRule"/>
</dbReference>
<evidence type="ECO:0000256" key="13">
    <source>
        <dbReference type="PROSITE-ProRule" id="PRU10141"/>
    </source>
</evidence>
<evidence type="ECO:0000256" key="7">
    <source>
        <dbReference type="ARBA" id="ARBA00022845"/>
    </source>
</evidence>
<accession>A0A9P1I7E1</accession>
<reference evidence="16" key="1">
    <citation type="submission" date="2022-11" db="EMBL/GenBank/DDBJ databases">
        <authorList>
            <person name="Kikuchi T."/>
        </authorList>
    </citation>
    <scope>NUCLEOTIDE SEQUENCE</scope>
    <source>
        <strain evidence="16">PS1010</strain>
    </source>
</reference>
<keyword evidence="4" id="KW-0418">Kinase</keyword>
<dbReference type="SMART" id="SM00220">
    <property type="entry name" value="S_TKc"/>
    <property type="match status" value="1"/>
</dbReference>
<dbReference type="GO" id="GO:0005789">
    <property type="term" value="C:endoplasmic reticulum membrane"/>
    <property type="evidence" value="ECO:0007669"/>
    <property type="project" value="UniProtKB-SubCell"/>
</dbReference>
<sequence length="776" mass="88167">MALVPFRKDKYLDILITCSLSGQITAINSENGQILWRFQEKEGPFLNGSLSSAGVFKIGGENVQIMPTLDGRIYIYSHKSNLIQPLSITIEKLLQSTLSSASESVCGGTTIKTTKIDAETGKIVENLDESRKILLLKRISRKIAVFEAETGVEKWSLSTGELELSSTFNMGSENGSKIEKTIELRPPDGIVSRNDLDKNWTTDINGHIVKCWNLVGNHINEISLFNPSNIFTTAKNPNSNPILYMGTSNGYPFIIQSEKAKKIVEKQFLDEKNEKNVEEIGICEDSLTSLLNRSIKCSKFSNAPHRTKNLAIVFFNSKNSAPILIGSENLRSTSLHNSGDYGYLVVLEQRFLGLRTIFKVLSSKFAHYFKYIFSSLLKLYFIKNRPNFSVIIPKPASKILLFENSQKSIEPPAFESRFEKEFEIEKIIGSGGFGVVFKAKHRLDDISYAVKRIAVENTEKSRSRVKREAQTLAIFDHPGIIRYFYAWEEKPPKGWQKSRDQMLFLENSSSIEIPSTIGKSTVSSDGNNKYEQFSIGKGDFEEESDSDIEFYRENEENEENEEEIEQESQTCSTENNRQIEIFQNSSNSSPVYFYIVMQLCESRTLADWLTSENQRDLKIAKNWIRQLTEALCYLHANGYIHRDLKPGNIFFAISSTNSEKRLKLGDLGLATKKFENFGGKNQGGTRTYMAPEQLQNRQISQKIDIFSLGLISIELLIYFPTQMEKLAVFRDLQNGKCPELFQQFPAEISEFLGFLTNFDAEKRPEAEEILKSDFLN</sequence>
<keyword evidence="9" id="KW-0325">Glycoprotein</keyword>
<feature type="compositionally biased region" description="Acidic residues" evidence="14">
    <location>
        <begin position="555"/>
        <end position="566"/>
    </location>
</feature>
<dbReference type="Gene3D" id="3.30.200.20">
    <property type="entry name" value="Phosphorylase Kinase, domain 1"/>
    <property type="match status" value="1"/>
</dbReference>